<gene>
    <name evidence="23" type="ORF">PHMEG_0001982</name>
</gene>
<sequence>MVRVLALSAAAAMLASTSALDQKLYGLNYDLRQGPDWDPSKCKSADTIAADLKILSEITSNVRTYSLSDCDVSGVLTAAKELSLTVWLGVWVSEDSTVYDNEVKAFKKLISAGLIDKNVVGINVGSEAVYREDITAEQAIKYVTDFKKVMSDNDISVPVSITDIIDTFVQYPDMLKAGDIVTINQFPFWEKIEADKAAAQFNKRIQPLLKMAGDMEVIISETGWPTGGTATNGSVASEENGAVFLNDFYELAEAKGWKYYYFAGFDTPYKEEQADDATTVESHFGIFDDKGVMKTAYESLKFTKTGDYSTTGSTTSSGSSSTSVGAGTVAPGSGTTGTSTGTSDTTSGTSNTQSSSDTASSSSINNKENGSSQLVAAGLAACLGVVSTMFWNL</sequence>
<evidence type="ECO:0000256" key="12">
    <source>
        <dbReference type="ARBA" id="ARBA00023180"/>
    </source>
</evidence>
<evidence type="ECO:0000256" key="18">
    <source>
        <dbReference type="ARBA" id="ARBA00043078"/>
    </source>
</evidence>
<evidence type="ECO:0000256" key="11">
    <source>
        <dbReference type="ARBA" id="ARBA00023136"/>
    </source>
</evidence>
<dbReference type="InterPro" id="IPR000490">
    <property type="entry name" value="Glyco_hydro_17"/>
</dbReference>
<keyword evidence="13" id="KW-0119">Carbohydrate metabolism</keyword>
<dbReference type="Pfam" id="PF00332">
    <property type="entry name" value="Glyco_hydro_17"/>
    <property type="match status" value="2"/>
</dbReference>
<dbReference type="Gene3D" id="3.20.20.80">
    <property type="entry name" value="Glycosidases"/>
    <property type="match status" value="1"/>
</dbReference>
<dbReference type="PANTHER" id="PTHR16631:SF17">
    <property type="entry name" value="GLUCAN ENDO-1,3-BETA-GLUCOSIDASE BTGC"/>
    <property type="match status" value="1"/>
</dbReference>
<dbReference type="InterPro" id="IPR050732">
    <property type="entry name" value="Beta-glucan_modifiers"/>
</dbReference>
<feature type="signal peptide" evidence="22">
    <location>
        <begin position="1"/>
        <end position="19"/>
    </location>
</feature>
<evidence type="ECO:0000256" key="16">
    <source>
        <dbReference type="ARBA" id="ARBA00037649"/>
    </source>
</evidence>
<keyword evidence="7" id="KW-0134">Cell wall</keyword>
<dbReference type="Proteomes" id="UP000198211">
    <property type="component" value="Unassembled WGS sequence"/>
</dbReference>
<evidence type="ECO:0000256" key="3">
    <source>
        <dbReference type="ARBA" id="ARBA00004236"/>
    </source>
</evidence>
<accession>A0A225X1S0</accession>
<evidence type="ECO:0000256" key="22">
    <source>
        <dbReference type="SAM" id="SignalP"/>
    </source>
</evidence>
<keyword evidence="11" id="KW-0472">Membrane</keyword>
<feature type="compositionally biased region" description="Low complexity" evidence="21">
    <location>
        <begin position="308"/>
        <end position="366"/>
    </location>
</feature>
<evidence type="ECO:0000256" key="14">
    <source>
        <dbReference type="ARBA" id="ARBA00023316"/>
    </source>
</evidence>
<dbReference type="InterPro" id="IPR017853">
    <property type="entry name" value="GH"/>
</dbReference>
<evidence type="ECO:0000313" key="24">
    <source>
        <dbReference type="Proteomes" id="UP000198211"/>
    </source>
</evidence>
<evidence type="ECO:0000256" key="17">
    <source>
        <dbReference type="ARBA" id="ARBA00042373"/>
    </source>
</evidence>
<evidence type="ECO:0000313" key="23">
    <source>
        <dbReference type="EMBL" id="OWZ23179.1"/>
    </source>
</evidence>
<name>A0A225X1S0_9STRA</name>
<feature type="region of interest" description="Disordered" evidence="21">
    <location>
        <begin position="308"/>
        <end position="368"/>
    </location>
</feature>
<keyword evidence="8" id="KW-0964">Secreted</keyword>
<comment type="subcellular location">
    <subcellularLocation>
        <location evidence="3">Cell membrane</location>
    </subcellularLocation>
    <subcellularLocation>
        <location evidence="2">Secreted</location>
        <location evidence="2">Cell wall</location>
    </subcellularLocation>
</comment>
<evidence type="ECO:0000256" key="10">
    <source>
        <dbReference type="ARBA" id="ARBA00022801"/>
    </source>
</evidence>
<keyword evidence="10 20" id="KW-0378">Hydrolase</keyword>
<keyword evidence="9 22" id="KW-0732">Signal</keyword>
<dbReference type="GO" id="GO:0042973">
    <property type="term" value="F:glucan endo-1,3-beta-D-glucosidase activity"/>
    <property type="evidence" value="ECO:0007669"/>
    <property type="project" value="UniProtKB-EC"/>
</dbReference>
<comment type="caution">
    <text evidence="23">The sequence shown here is derived from an EMBL/GenBank/DDBJ whole genome shotgun (WGS) entry which is preliminary data.</text>
</comment>
<dbReference type="GO" id="GO:0071555">
    <property type="term" value="P:cell wall organization"/>
    <property type="evidence" value="ECO:0007669"/>
    <property type="project" value="UniProtKB-KW"/>
</dbReference>
<dbReference type="OrthoDB" id="77201at2759"/>
<keyword evidence="6" id="KW-1003">Cell membrane</keyword>
<keyword evidence="15" id="KW-0624">Polysaccharide degradation</keyword>
<comment type="similarity">
    <text evidence="4 19">Belongs to the glycosyl hydrolase 17 family.</text>
</comment>
<evidence type="ECO:0000256" key="15">
    <source>
        <dbReference type="ARBA" id="ARBA00023326"/>
    </source>
</evidence>
<dbReference type="PANTHER" id="PTHR16631">
    <property type="entry name" value="GLUCAN 1,3-BETA-GLUCOSIDASE"/>
    <property type="match status" value="1"/>
</dbReference>
<evidence type="ECO:0000256" key="8">
    <source>
        <dbReference type="ARBA" id="ARBA00022525"/>
    </source>
</evidence>
<dbReference type="GO" id="GO:0005886">
    <property type="term" value="C:plasma membrane"/>
    <property type="evidence" value="ECO:0007669"/>
    <property type="project" value="UniProtKB-SubCell"/>
</dbReference>
<evidence type="ECO:0000256" key="19">
    <source>
        <dbReference type="RuleBase" id="RU004335"/>
    </source>
</evidence>
<dbReference type="PROSITE" id="PS00587">
    <property type="entry name" value="GLYCOSYL_HYDROL_F17"/>
    <property type="match status" value="1"/>
</dbReference>
<keyword evidence="20" id="KW-0326">Glycosidase</keyword>
<evidence type="ECO:0000256" key="7">
    <source>
        <dbReference type="ARBA" id="ARBA00022512"/>
    </source>
</evidence>
<dbReference type="EMBL" id="NBNE01000080">
    <property type="protein sequence ID" value="OWZ23179.1"/>
    <property type="molecule type" value="Genomic_DNA"/>
</dbReference>
<evidence type="ECO:0000256" key="2">
    <source>
        <dbReference type="ARBA" id="ARBA00004191"/>
    </source>
</evidence>
<evidence type="ECO:0000256" key="20">
    <source>
        <dbReference type="RuleBase" id="RU004336"/>
    </source>
</evidence>
<proteinExistence type="inferred from homology"/>
<comment type="catalytic activity">
    <reaction evidence="1">
        <text>Hydrolysis of (1-&gt;3)-beta-D-glucosidic linkages in (1-&gt;3)-beta-D-glucans.</text>
        <dbReference type="EC" id="3.2.1.39"/>
    </reaction>
</comment>
<dbReference type="EC" id="3.2.1.39" evidence="5"/>
<dbReference type="SUPFAM" id="SSF51445">
    <property type="entry name" value="(Trans)glycosidases"/>
    <property type="match status" value="1"/>
</dbReference>
<dbReference type="GO" id="GO:0000272">
    <property type="term" value="P:polysaccharide catabolic process"/>
    <property type="evidence" value="ECO:0007669"/>
    <property type="project" value="UniProtKB-KW"/>
</dbReference>
<dbReference type="STRING" id="4795.A0A225X1S0"/>
<evidence type="ECO:0000256" key="1">
    <source>
        <dbReference type="ARBA" id="ARBA00000382"/>
    </source>
</evidence>
<evidence type="ECO:0000256" key="9">
    <source>
        <dbReference type="ARBA" id="ARBA00022729"/>
    </source>
</evidence>
<evidence type="ECO:0000256" key="5">
    <source>
        <dbReference type="ARBA" id="ARBA00012780"/>
    </source>
</evidence>
<evidence type="ECO:0000256" key="4">
    <source>
        <dbReference type="ARBA" id="ARBA00008773"/>
    </source>
</evidence>
<evidence type="ECO:0000256" key="21">
    <source>
        <dbReference type="SAM" id="MobiDB-lite"/>
    </source>
</evidence>
<feature type="chain" id="PRO_5012872491" description="glucan endo-1,3-beta-D-glucosidase" evidence="22">
    <location>
        <begin position="20"/>
        <end position="393"/>
    </location>
</feature>
<keyword evidence="12" id="KW-0325">Glycoprotein</keyword>
<comment type="function">
    <text evidence="16">Glucanases play a role in cell expansion during growth, in cell-cell fusion during mating, and in spore release during sporulation. This enzyme may be involved in beta-glucan degradation. Active on laminarin and lichenan.</text>
</comment>
<evidence type="ECO:0000256" key="13">
    <source>
        <dbReference type="ARBA" id="ARBA00023277"/>
    </source>
</evidence>
<keyword evidence="14" id="KW-0961">Cell wall biogenesis/degradation</keyword>
<reference evidence="24" key="1">
    <citation type="submission" date="2017-03" db="EMBL/GenBank/DDBJ databases">
        <title>Phytopthora megakarya and P. palmivora, two closely related causual agents of cacao black pod achieved similar genome size and gene model numbers by different mechanisms.</title>
        <authorList>
            <person name="Ali S."/>
            <person name="Shao J."/>
            <person name="Larry D.J."/>
            <person name="Kronmiller B."/>
            <person name="Shen D."/>
            <person name="Strem M.D."/>
            <person name="Melnick R.L."/>
            <person name="Guiltinan M.J."/>
            <person name="Tyler B.M."/>
            <person name="Meinhardt L.W."/>
            <person name="Bailey B.A."/>
        </authorList>
    </citation>
    <scope>NUCLEOTIDE SEQUENCE [LARGE SCALE GENOMIC DNA]</scope>
    <source>
        <strain evidence="24">zdho120</strain>
    </source>
</reference>
<dbReference type="AlphaFoldDB" id="A0A225X1S0"/>
<evidence type="ECO:0000256" key="6">
    <source>
        <dbReference type="ARBA" id="ARBA00022475"/>
    </source>
</evidence>
<organism evidence="23 24">
    <name type="scientific">Phytophthora megakarya</name>
    <dbReference type="NCBI Taxonomy" id="4795"/>
    <lineage>
        <taxon>Eukaryota</taxon>
        <taxon>Sar</taxon>
        <taxon>Stramenopiles</taxon>
        <taxon>Oomycota</taxon>
        <taxon>Peronosporomycetes</taxon>
        <taxon>Peronosporales</taxon>
        <taxon>Peronosporaceae</taxon>
        <taxon>Phytophthora</taxon>
    </lineage>
</organism>
<protein>
    <recommendedName>
        <fullName evidence="5">glucan endo-1,3-beta-D-glucosidase</fullName>
        <ecNumber evidence="5">3.2.1.39</ecNumber>
    </recommendedName>
    <alternativeName>
        <fullName evidence="18">Endo-1,3-beta-glucanase btgC</fullName>
    </alternativeName>
    <alternativeName>
        <fullName evidence="17">Laminarinase btgC</fullName>
    </alternativeName>
</protein>
<keyword evidence="24" id="KW-1185">Reference proteome</keyword>